<reference evidence="11 12" key="1">
    <citation type="journal article" date="2012" name="Science">
        <title>The Paleozoic origin of enzymatic lignin decomposition reconstructed from 31 fungal genomes.</title>
        <authorList>
            <person name="Floudas D."/>
            <person name="Binder M."/>
            <person name="Riley R."/>
            <person name="Barry K."/>
            <person name="Blanchette R.A."/>
            <person name="Henrissat B."/>
            <person name="Martinez A.T."/>
            <person name="Otillar R."/>
            <person name="Spatafora J.W."/>
            <person name="Yadav J.S."/>
            <person name="Aerts A."/>
            <person name="Benoit I."/>
            <person name="Boyd A."/>
            <person name="Carlson A."/>
            <person name="Copeland A."/>
            <person name="Coutinho P.M."/>
            <person name="de Vries R.P."/>
            <person name="Ferreira P."/>
            <person name="Findley K."/>
            <person name="Foster B."/>
            <person name="Gaskell J."/>
            <person name="Glotzer D."/>
            <person name="Gorecki P."/>
            <person name="Heitman J."/>
            <person name="Hesse C."/>
            <person name="Hori C."/>
            <person name="Igarashi K."/>
            <person name="Jurgens J.A."/>
            <person name="Kallen N."/>
            <person name="Kersten P."/>
            <person name="Kohler A."/>
            <person name="Kuees U."/>
            <person name="Kumar T.K.A."/>
            <person name="Kuo A."/>
            <person name="LaButti K."/>
            <person name="Larrondo L.F."/>
            <person name="Lindquist E."/>
            <person name="Ling A."/>
            <person name="Lombard V."/>
            <person name="Lucas S."/>
            <person name="Lundell T."/>
            <person name="Martin R."/>
            <person name="McLaughlin D.J."/>
            <person name="Morgenstern I."/>
            <person name="Morin E."/>
            <person name="Murat C."/>
            <person name="Nagy L.G."/>
            <person name="Nolan M."/>
            <person name="Ohm R.A."/>
            <person name="Patyshakuliyeva A."/>
            <person name="Rokas A."/>
            <person name="Ruiz-Duenas F.J."/>
            <person name="Sabat G."/>
            <person name="Salamov A."/>
            <person name="Samejima M."/>
            <person name="Schmutz J."/>
            <person name="Slot J.C."/>
            <person name="St John F."/>
            <person name="Stenlid J."/>
            <person name="Sun H."/>
            <person name="Sun S."/>
            <person name="Syed K."/>
            <person name="Tsang A."/>
            <person name="Wiebenga A."/>
            <person name="Young D."/>
            <person name="Pisabarro A."/>
            <person name="Eastwood D.C."/>
            <person name="Martin F."/>
            <person name="Cullen D."/>
            <person name="Grigoriev I.V."/>
            <person name="Hibbett D.S."/>
        </authorList>
    </citation>
    <scope>NUCLEOTIDE SEQUENCE [LARGE SCALE GENOMIC DNA]</scope>
    <source>
        <strain evidence="11 12">DJM-731 SS1</strain>
    </source>
</reference>
<dbReference type="GO" id="GO:0016020">
    <property type="term" value="C:membrane"/>
    <property type="evidence" value="ECO:0007669"/>
    <property type="project" value="UniProtKB-SubCell"/>
</dbReference>
<feature type="domain" description="Major facilitator superfamily (MFS) profile" evidence="10">
    <location>
        <begin position="64"/>
        <end position="520"/>
    </location>
</feature>
<accession>M5FWK0</accession>
<feature type="transmembrane region" description="Helical" evidence="9">
    <location>
        <begin position="141"/>
        <end position="158"/>
    </location>
</feature>
<organism evidence="11 12">
    <name type="scientific">Dacryopinax primogenitus (strain DJM 731)</name>
    <name type="common">Brown rot fungus</name>
    <dbReference type="NCBI Taxonomy" id="1858805"/>
    <lineage>
        <taxon>Eukaryota</taxon>
        <taxon>Fungi</taxon>
        <taxon>Dikarya</taxon>
        <taxon>Basidiomycota</taxon>
        <taxon>Agaricomycotina</taxon>
        <taxon>Dacrymycetes</taxon>
        <taxon>Dacrymycetales</taxon>
        <taxon>Dacrymycetaceae</taxon>
        <taxon>Dacryopinax</taxon>
    </lineage>
</organism>
<feature type="transmembrane region" description="Helical" evidence="9">
    <location>
        <begin position="463"/>
        <end position="485"/>
    </location>
</feature>
<keyword evidence="6 9" id="KW-0472">Membrane</keyword>
<keyword evidence="5 9" id="KW-1133">Transmembrane helix</keyword>
<comment type="catalytic activity">
    <reaction evidence="7">
        <text>myo-inositol(out) + H(+)(out) = myo-inositol(in) + H(+)(in)</text>
        <dbReference type="Rhea" id="RHEA:60364"/>
        <dbReference type="ChEBI" id="CHEBI:15378"/>
        <dbReference type="ChEBI" id="CHEBI:17268"/>
    </reaction>
</comment>
<dbReference type="PROSITE" id="PS00217">
    <property type="entry name" value="SUGAR_TRANSPORT_2"/>
    <property type="match status" value="1"/>
</dbReference>
<dbReference type="RefSeq" id="XP_040624689.1">
    <property type="nucleotide sequence ID" value="XM_040769208.1"/>
</dbReference>
<keyword evidence="3 8" id="KW-0813">Transport</keyword>
<dbReference type="InterPro" id="IPR020846">
    <property type="entry name" value="MFS_dom"/>
</dbReference>
<feature type="transmembrane region" description="Helical" evidence="9">
    <location>
        <begin position="497"/>
        <end position="516"/>
    </location>
</feature>
<keyword evidence="4 9" id="KW-0812">Transmembrane</keyword>
<feature type="transmembrane region" description="Helical" evidence="9">
    <location>
        <begin position="333"/>
        <end position="356"/>
    </location>
</feature>
<dbReference type="HOGENOM" id="CLU_001265_11_5_1"/>
<dbReference type="PANTHER" id="PTHR48022:SF51">
    <property type="entry name" value="ALPHA-GLUCOSIDE TRANSPORTER, PUTATIVE (AFU_ORTHOLOGUE AFUA_6G11920)-RELATED"/>
    <property type="match status" value="1"/>
</dbReference>
<dbReference type="InterPro" id="IPR036259">
    <property type="entry name" value="MFS_trans_sf"/>
</dbReference>
<dbReference type="PROSITE" id="PS50850">
    <property type="entry name" value="MFS"/>
    <property type="match status" value="1"/>
</dbReference>
<dbReference type="InterPro" id="IPR005829">
    <property type="entry name" value="Sugar_transporter_CS"/>
</dbReference>
<proteinExistence type="inferred from homology"/>
<evidence type="ECO:0000256" key="5">
    <source>
        <dbReference type="ARBA" id="ARBA00022989"/>
    </source>
</evidence>
<dbReference type="InterPro" id="IPR005828">
    <property type="entry name" value="MFS_sugar_transport-like"/>
</dbReference>
<evidence type="ECO:0000313" key="11">
    <source>
        <dbReference type="EMBL" id="EJT97791.1"/>
    </source>
</evidence>
<evidence type="ECO:0000256" key="8">
    <source>
        <dbReference type="RuleBase" id="RU003346"/>
    </source>
</evidence>
<sequence length="552" mass="60844">MSTVQDKKPGRDSQYIEESDIIEKGGPSSNNNAHDARVLAKLSADDKSLNTVAAIRKYWVAFLWAMYASVGSAIAGYDITVSGAVVAIPSFRRDLGTFIDDQWVISAAWQSGFNAGSNIFQALGAFATGFIGEKIGRKGSLLVASIISIAALFLQFFIRPHDFVMFFFGRSINGFAVGIYTTIASSYCAEVSPLALRGVTTGAVNFWILVNCGFISYKGNCTHRTVQLVKLDHPGNREPRRLLRVSYSTCRAMVLPGIRLGLPSLRAESPWYLVRRERMVDAKKASERLFGGTGLDIDLHLIYIKETIELEERIAGQGKWVDLFRGTDLRRTIIAGMVFICQEMVGVQFVLGYSVYFFDLAGFNDANAFHLGVGTMALAIVGNLIGIGFTNRLGRRPIFFWGMVACTIDTLMIGVLSLVPGNGALWAMGVFTMLYMLTYQAGIGPLAYCIFAEISTARLRSKTVAWGVVINQIGALIIQVINPYLINPDEANMQGKVGWLFGGLGVIFTIWSWFGVPETGGRTIDEIDILFEKRIPARQFRSYVIQDADRIH</sequence>
<dbReference type="AlphaFoldDB" id="M5FWK0"/>
<dbReference type="STRING" id="1858805.M5FWK0"/>
<dbReference type="InterPro" id="IPR050360">
    <property type="entry name" value="MFS_Sugar_Transporters"/>
</dbReference>
<gene>
    <name evidence="11" type="ORF">DACRYDRAFT_111307</name>
</gene>
<dbReference type="NCBIfam" id="TIGR00879">
    <property type="entry name" value="SP"/>
    <property type="match status" value="1"/>
</dbReference>
<dbReference type="PANTHER" id="PTHR48022">
    <property type="entry name" value="PLASTIDIC GLUCOSE TRANSPORTER 4"/>
    <property type="match status" value="1"/>
</dbReference>
<dbReference type="GeneID" id="63684270"/>
<feature type="transmembrane region" description="Helical" evidence="9">
    <location>
        <begin position="425"/>
        <end position="451"/>
    </location>
</feature>
<evidence type="ECO:0000256" key="1">
    <source>
        <dbReference type="ARBA" id="ARBA00004141"/>
    </source>
</evidence>
<evidence type="ECO:0000256" key="4">
    <source>
        <dbReference type="ARBA" id="ARBA00022692"/>
    </source>
</evidence>
<evidence type="ECO:0000256" key="7">
    <source>
        <dbReference type="ARBA" id="ARBA00049119"/>
    </source>
</evidence>
<dbReference type="SUPFAM" id="SSF103473">
    <property type="entry name" value="MFS general substrate transporter"/>
    <property type="match status" value="1"/>
</dbReference>
<dbReference type="Proteomes" id="UP000030653">
    <property type="component" value="Unassembled WGS sequence"/>
</dbReference>
<dbReference type="Pfam" id="PF00083">
    <property type="entry name" value="Sugar_tr"/>
    <property type="match status" value="1"/>
</dbReference>
<dbReference type="Gene3D" id="1.20.1250.20">
    <property type="entry name" value="MFS general substrate transporter like domains"/>
    <property type="match status" value="1"/>
</dbReference>
<feature type="transmembrane region" description="Helical" evidence="9">
    <location>
        <begin position="164"/>
        <end position="187"/>
    </location>
</feature>
<evidence type="ECO:0000259" key="10">
    <source>
        <dbReference type="PROSITE" id="PS50850"/>
    </source>
</evidence>
<evidence type="ECO:0000256" key="2">
    <source>
        <dbReference type="ARBA" id="ARBA00010992"/>
    </source>
</evidence>
<name>M5FWK0_DACPD</name>
<dbReference type="FunFam" id="1.20.1250.20:FF:000078">
    <property type="entry name" value="MFS maltose transporter, putative"/>
    <property type="match status" value="1"/>
</dbReference>
<feature type="transmembrane region" description="Helical" evidence="9">
    <location>
        <begin position="398"/>
        <end position="419"/>
    </location>
</feature>
<dbReference type="EMBL" id="JH795875">
    <property type="protein sequence ID" value="EJT97791.1"/>
    <property type="molecule type" value="Genomic_DNA"/>
</dbReference>
<protein>
    <submittedName>
        <fullName evidence="11">General substrate transporter</fullName>
    </submittedName>
</protein>
<comment type="similarity">
    <text evidence="2 8">Belongs to the major facilitator superfamily. Sugar transporter (TC 2.A.1.1) family.</text>
</comment>
<dbReference type="GO" id="GO:0005351">
    <property type="term" value="F:carbohydrate:proton symporter activity"/>
    <property type="evidence" value="ECO:0007669"/>
    <property type="project" value="TreeGrafter"/>
</dbReference>
<keyword evidence="12" id="KW-1185">Reference proteome</keyword>
<evidence type="ECO:0000313" key="12">
    <source>
        <dbReference type="Proteomes" id="UP000030653"/>
    </source>
</evidence>
<dbReference type="InterPro" id="IPR003663">
    <property type="entry name" value="Sugar/inositol_transpt"/>
</dbReference>
<dbReference type="PRINTS" id="PR00171">
    <property type="entry name" value="SUGRTRNSPORT"/>
</dbReference>
<evidence type="ECO:0000256" key="3">
    <source>
        <dbReference type="ARBA" id="ARBA00022448"/>
    </source>
</evidence>
<evidence type="ECO:0000256" key="6">
    <source>
        <dbReference type="ARBA" id="ARBA00023136"/>
    </source>
</evidence>
<feature type="transmembrane region" description="Helical" evidence="9">
    <location>
        <begin position="368"/>
        <end position="386"/>
    </location>
</feature>
<evidence type="ECO:0000256" key="9">
    <source>
        <dbReference type="SAM" id="Phobius"/>
    </source>
</evidence>
<comment type="subcellular location">
    <subcellularLocation>
        <location evidence="1">Membrane</location>
        <topology evidence="1">Multi-pass membrane protein</topology>
    </subcellularLocation>
</comment>
<dbReference type="OrthoDB" id="6612291at2759"/>